<dbReference type="SUPFAM" id="SSF56935">
    <property type="entry name" value="Porins"/>
    <property type="match status" value="1"/>
</dbReference>
<feature type="chain" id="PRO_5011705105" evidence="1">
    <location>
        <begin position="24"/>
        <end position="387"/>
    </location>
</feature>
<dbReference type="InterPro" id="IPR010870">
    <property type="entry name" value="Porin_O/P"/>
</dbReference>
<evidence type="ECO:0000256" key="1">
    <source>
        <dbReference type="SAM" id="SignalP"/>
    </source>
</evidence>
<evidence type="ECO:0000313" key="2">
    <source>
        <dbReference type="EMBL" id="SFN25542.1"/>
    </source>
</evidence>
<keyword evidence="1" id="KW-0732">Signal</keyword>
<reference evidence="2 3" key="1">
    <citation type="submission" date="2016-10" db="EMBL/GenBank/DDBJ databases">
        <authorList>
            <person name="de Groot N.N."/>
        </authorList>
    </citation>
    <scope>NUCLEOTIDE SEQUENCE [LARGE SCALE GENOMIC DNA]</scope>
    <source>
        <strain evidence="2 3">CGMCC 1.7659</strain>
    </source>
</reference>
<proteinExistence type="predicted"/>
<gene>
    <name evidence="2" type="ORF">SAMN05216289_11037</name>
</gene>
<protein>
    <submittedName>
        <fullName evidence="2">Phosphate-selective porin OprO and OprP</fullName>
    </submittedName>
</protein>
<dbReference type="EMBL" id="FOVF01000010">
    <property type="protein sequence ID" value="SFN25542.1"/>
    <property type="molecule type" value="Genomic_DNA"/>
</dbReference>
<dbReference type="RefSeq" id="WP_092407201.1">
    <property type="nucleotide sequence ID" value="NZ_FOVF01000010.1"/>
</dbReference>
<sequence length="387" mass="42652">MKRTAPRLLAAAIIATLANQAHADVALDVIGDYEVSFEGLVQADGNWYNNDVVDLNGSSGNDGKDSEFEMRRSELVLKGKGTMFDWVIGYDAKANKWLDVNLKWKLGSNYVQVGQFKQVNSLEELSSTKNNDFISKAMVTNTFGISRRLGVTYGDGGKNWGYTANVFGRELTRNLGQGPGFGGRFYYAPIVGDGSLLHFGISAVDYDTNSDTQRWRIRPDADLATARLIDTGNILNTDRNRTFGLEAAWVGGPFKVQGEYMRTTTTRTNNTSASDWSGDSWYVSGLWNLTGETWGYKGGTPTTPLPNDPAAGMWQLGIRYDDANLNDGAIKGGDEHNITVGVNYYWHSNFKIMANYVAVSSSKFSSAAGANVSDDPNIFETRLQFFW</sequence>
<dbReference type="AlphaFoldDB" id="A0A1I4XII3"/>
<organism evidence="2 3">
    <name type="scientific">Dokdonella immobilis</name>
    <dbReference type="NCBI Taxonomy" id="578942"/>
    <lineage>
        <taxon>Bacteria</taxon>
        <taxon>Pseudomonadati</taxon>
        <taxon>Pseudomonadota</taxon>
        <taxon>Gammaproteobacteria</taxon>
        <taxon>Lysobacterales</taxon>
        <taxon>Rhodanobacteraceae</taxon>
        <taxon>Dokdonella</taxon>
    </lineage>
</organism>
<feature type="signal peptide" evidence="1">
    <location>
        <begin position="1"/>
        <end position="23"/>
    </location>
</feature>
<dbReference type="STRING" id="578942.SAMN05216289_11037"/>
<dbReference type="InterPro" id="IPR023614">
    <property type="entry name" value="Porin_dom_sf"/>
</dbReference>
<keyword evidence="3" id="KW-1185">Reference proteome</keyword>
<dbReference type="Gene3D" id="2.40.160.10">
    <property type="entry name" value="Porin"/>
    <property type="match status" value="1"/>
</dbReference>
<evidence type="ECO:0000313" key="3">
    <source>
        <dbReference type="Proteomes" id="UP000198575"/>
    </source>
</evidence>
<name>A0A1I4XII3_9GAMM</name>
<accession>A0A1I4XII3</accession>
<dbReference type="Pfam" id="PF07396">
    <property type="entry name" value="Porin_O_P"/>
    <property type="match status" value="1"/>
</dbReference>
<dbReference type="OrthoDB" id="9807854at2"/>
<dbReference type="Proteomes" id="UP000198575">
    <property type="component" value="Unassembled WGS sequence"/>
</dbReference>